<keyword evidence="6 12" id="KW-0808">Transferase</keyword>
<dbReference type="PIRSF" id="PIRSF000726">
    <property type="entry name" value="Asp_kin"/>
    <property type="match status" value="1"/>
</dbReference>
<comment type="similarity">
    <text evidence="4 12">Belongs to the aspartokinase family.</text>
</comment>
<comment type="pathway">
    <text evidence="1 13">Amino-acid biosynthesis; L-lysine biosynthesis via DAP pathway; (S)-tetrahydrodipicolinate from L-aspartate: step 1/4.</text>
</comment>
<dbReference type="PANTHER" id="PTHR21499">
    <property type="entry name" value="ASPARTATE KINASE"/>
    <property type="match status" value="1"/>
</dbReference>
<evidence type="ECO:0000256" key="3">
    <source>
        <dbReference type="ARBA" id="ARBA00005139"/>
    </source>
</evidence>
<dbReference type="UniPathway" id="UPA00050">
    <property type="reaction ID" value="UER00461"/>
</dbReference>
<dbReference type="InterPro" id="IPR036393">
    <property type="entry name" value="AceGlu_kinase-like_sf"/>
</dbReference>
<evidence type="ECO:0000256" key="8">
    <source>
        <dbReference type="ARBA" id="ARBA00022777"/>
    </source>
</evidence>
<evidence type="ECO:0000256" key="4">
    <source>
        <dbReference type="ARBA" id="ARBA00010122"/>
    </source>
</evidence>
<dbReference type="CDD" id="cd04913">
    <property type="entry name" value="ACT_AKii-LysC-BS-like_1"/>
    <property type="match status" value="1"/>
</dbReference>
<gene>
    <name evidence="14" type="ORF">G4V39_05985</name>
</gene>
<dbReference type="FunFam" id="3.30.2130.10:FF:000002">
    <property type="entry name" value="Aspartokinase"/>
    <property type="match status" value="1"/>
</dbReference>
<dbReference type="Gene3D" id="3.40.1160.10">
    <property type="entry name" value="Acetylglutamate kinase-like"/>
    <property type="match status" value="1"/>
</dbReference>
<evidence type="ECO:0000256" key="12">
    <source>
        <dbReference type="RuleBase" id="RU003448"/>
    </source>
</evidence>
<dbReference type="InterPro" id="IPR005260">
    <property type="entry name" value="Asp_kin_monofn"/>
</dbReference>
<dbReference type="NCBIfam" id="TIGR00657">
    <property type="entry name" value="asp_kinases"/>
    <property type="match status" value="1"/>
</dbReference>
<dbReference type="InterPro" id="IPR001048">
    <property type="entry name" value="Asp/Glu/Uridylate_kinase"/>
</dbReference>
<dbReference type="NCBIfam" id="TIGR00656">
    <property type="entry name" value="asp_kin_monofn"/>
    <property type="match status" value="1"/>
</dbReference>
<dbReference type="InterPro" id="IPR054352">
    <property type="entry name" value="ACT_Aspartokinase"/>
</dbReference>
<sequence length="413" mass="44574">MLIVQKFGGTSVGDIERIRNVARRVAGYKDKGHDLVVVVSAMAGETDRLLSLAQALTPDPDPRELDVLVSTGEQVSVALLAMALKAMGYPAKSYLGHQVQIHTDSLFGRARIVGIDTQRLQADLARGEVVIVAGFQGVTEAGDITTLGRGGSDTTAVALAAALKADLCEIFTDVEGVFTADPHIVSNARKIPRVSYEEMLELASLGAKVLEIRSVGFAMRYGVPLHVRSSFSEEPGTMVVEEDEEMEKVLVSGVTYNRNEARITLYRVPDRPGIAAKLFGALSESGIVVDMILQNVKRDGAYTDLTFTVPRTDYSRAMEIVRQVAEEIGAEGVSGETEIAKVSIVGVGMRTQPGVASKMFETLARYGINIMMISTSEIKISCVIEEKFTELAVRALHDAFGLGEDSHPREEGL</sequence>
<evidence type="ECO:0000256" key="9">
    <source>
        <dbReference type="ARBA" id="ARBA00022840"/>
    </source>
</evidence>
<dbReference type="UniPathway" id="UPA00034">
    <property type="reaction ID" value="UER00015"/>
</dbReference>
<dbReference type="GO" id="GO:0009089">
    <property type="term" value="P:lysine biosynthetic process via diaminopimelate"/>
    <property type="evidence" value="ECO:0007669"/>
    <property type="project" value="UniProtKB-UniPathway"/>
</dbReference>
<keyword evidence="15" id="KW-1185">Reference proteome</keyword>
<evidence type="ECO:0000256" key="1">
    <source>
        <dbReference type="ARBA" id="ARBA00004766"/>
    </source>
</evidence>
<evidence type="ECO:0000256" key="2">
    <source>
        <dbReference type="ARBA" id="ARBA00004986"/>
    </source>
</evidence>
<dbReference type="PROSITE" id="PS51671">
    <property type="entry name" value="ACT"/>
    <property type="match status" value="2"/>
</dbReference>
<dbReference type="InterPro" id="IPR018042">
    <property type="entry name" value="Aspartate_kinase_CS"/>
</dbReference>
<dbReference type="GO" id="GO:0005829">
    <property type="term" value="C:cytosol"/>
    <property type="evidence" value="ECO:0007669"/>
    <property type="project" value="TreeGrafter"/>
</dbReference>
<protein>
    <recommendedName>
        <fullName evidence="12">Aspartokinase</fullName>
        <ecNumber evidence="12">2.7.2.4</ecNumber>
    </recommendedName>
</protein>
<proteinExistence type="inferred from homology"/>
<dbReference type="InterPro" id="IPR001057">
    <property type="entry name" value="Glu/AcGlu_kinase"/>
</dbReference>
<dbReference type="FunFam" id="3.40.1160.10:FF:000002">
    <property type="entry name" value="Aspartokinase"/>
    <property type="match status" value="1"/>
</dbReference>
<evidence type="ECO:0000256" key="10">
    <source>
        <dbReference type="ARBA" id="ARBA00023154"/>
    </source>
</evidence>
<dbReference type="Pfam" id="PF00696">
    <property type="entry name" value="AA_kinase"/>
    <property type="match status" value="1"/>
</dbReference>
<dbReference type="CDD" id="cd04261">
    <property type="entry name" value="AAK_AKii-LysC-BS"/>
    <property type="match status" value="1"/>
</dbReference>
<evidence type="ECO:0000256" key="5">
    <source>
        <dbReference type="ARBA" id="ARBA00022605"/>
    </source>
</evidence>
<dbReference type="PROSITE" id="PS00324">
    <property type="entry name" value="ASPARTOKINASE"/>
    <property type="match status" value="1"/>
</dbReference>
<keyword evidence="5 13" id="KW-0028">Amino-acid biosynthesis</keyword>
<keyword evidence="10" id="KW-0457">Lysine biosynthesis</keyword>
<dbReference type="InterPro" id="IPR041740">
    <property type="entry name" value="AKii-LysC-BS"/>
</dbReference>
<dbReference type="KEGG" id="tav:G4V39_05985"/>
<evidence type="ECO:0000256" key="7">
    <source>
        <dbReference type="ARBA" id="ARBA00022741"/>
    </source>
</evidence>
<evidence type="ECO:0000313" key="14">
    <source>
        <dbReference type="EMBL" id="QIJ71839.1"/>
    </source>
</evidence>
<comment type="catalytic activity">
    <reaction evidence="11 12">
        <text>L-aspartate + ATP = 4-phospho-L-aspartate + ADP</text>
        <dbReference type="Rhea" id="RHEA:23776"/>
        <dbReference type="ChEBI" id="CHEBI:29991"/>
        <dbReference type="ChEBI" id="CHEBI:30616"/>
        <dbReference type="ChEBI" id="CHEBI:57535"/>
        <dbReference type="ChEBI" id="CHEBI:456216"/>
        <dbReference type="EC" id="2.7.2.4"/>
    </reaction>
</comment>
<dbReference type="NCBIfam" id="NF005154">
    <property type="entry name" value="PRK06635.1-2"/>
    <property type="match status" value="1"/>
</dbReference>
<evidence type="ECO:0000256" key="13">
    <source>
        <dbReference type="RuleBase" id="RU004249"/>
    </source>
</evidence>
<evidence type="ECO:0000256" key="6">
    <source>
        <dbReference type="ARBA" id="ARBA00022679"/>
    </source>
</evidence>
<dbReference type="Proteomes" id="UP000502179">
    <property type="component" value="Chromosome"/>
</dbReference>
<dbReference type="PANTHER" id="PTHR21499:SF3">
    <property type="entry name" value="ASPARTOKINASE"/>
    <property type="match status" value="1"/>
</dbReference>
<dbReference type="Pfam" id="PF22468">
    <property type="entry name" value="ACT_9"/>
    <property type="match status" value="1"/>
</dbReference>
<dbReference type="GO" id="GO:0005524">
    <property type="term" value="F:ATP binding"/>
    <property type="evidence" value="ECO:0007669"/>
    <property type="project" value="UniProtKB-KW"/>
</dbReference>
<dbReference type="GO" id="GO:0004072">
    <property type="term" value="F:aspartate kinase activity"/>
    <property type="evidence" value="ECO:0007669"/>
    <property type="project" value="UniProtKB-EC"/>
</dbReference>
<dbReference type="AlphaFoldDB" id="A0A6G7PVX9"/>
<keyword evidence="8 12" id="KW-0418">Kinase</keyword>
<dbReference type="GO" id="GO:0009088">
    <property type="term" value="P:threonine biosynthetic process"/>
    <property type="evidence" value="ECO:0007669"/>
    <property type="project" value="UniProtKB-UniPathway"/>
</dbReference>
<keyword evidence="7" id="KW-0547">Nucleotide-binding</keyword>
<dbReference type="CDD" id="cd04923">
    <property type="entry name" value="ACT_AK-LysC-DapG-like_2"/>
    <property type="match status" value="1"/>
</dbReference>
<accession>A0A6G7PVX9</accession>
<dbReference type="SUPFAM" id="SSF55021">
    <property type="entry name" value="ACT-like"/>
    <property type="match status" value="2"/>
</dbReference>
<evidence type="ECO:0000256" key="11">
    <source>
        <dbReference type="ARBA" id="ARBA00047872"/>
    </source>
</evidence>
<name>A0A6G7PVX9_9BACT</name>
<keyword evidence="9" id="KW-0067">ATP-binding</keyword>
<dbReference type="GO" id="GO:0009090">
    <property type="term" value="P:homoserine biosynthetic process"/>
    <property type="evidence" value="ECO:0007669"/>
    <property type="project" value="TreeGrafter"/>
</dbReference>
<dbReference type="InterPro" id="IPR001341">
    <property type="entry name" value="Asp_kinase"/>
</dbReference>
<dbReference type="NCBIfam" id="NF005155">
    <property type="entry name" value="PRK06635.1-4"/>
    <property type="match status" value="1"/>
</dbReference>
<organism evidence="14 15">
    <name type="scientific">Thermosulfuriphilus ammonigenes</name>
    <dbReference type="NCBI Taxonomy" id="1936021"/>
    <lineage>
        <taxon>Bacteria</taxon>
        <taxon>Pseudomonadati</taxon>
        <taxon>Thermodesulfobacteriota</taxon>
        <taxon>Thermodesulfobacteria</taxon>
        <taxon>Thermodesulfobacteriales</taxon>
        <taxon>Thermodesulfobacteriaceae</taxon>
        <taxon>Thermosulfuriphilus</taxon>
    </lineage>
</organism>
<comment type="pathway">
    <text evidence="2 13">Amino-acid biosynthesis; L-methionine biosynthesis via de novo pathway; L-homoserine from L-aspartate: step 1/3.</text>
</comment>
<dbReference type="EC" id="2.7.2.4" evidence="12"/>
<dbReference type="Pfam" id="PF01842">
    <property type="entry name" value="ACT"/>
    <property type="match status" value="1"/>
</dbReference>
<dbReference type="PRINTS" id="PR00474">
    <property type="entry name" value="GLU5KINASE"/>
</dbReference>
<comment type="pathway">
    <text evidence="3 13">Amino-acid biosynthesis; L-threonine biosynthesis; L-threonine from L-aspartate: step 1/5.</text>
</comment>
<dbReference type="SUPFAM" id="SSF53633">
    <property type="entry name" value="Carbamate kinase-like"/>
    <property type="match status" value="1"/>
</dbReference>
<dbReference type="RefSeq" id="WP_166032057.1">
    <property type="nucleotide sequence ID" value="NZ_CP048877.1"/>
</dbReference>
<reference evidence="14 15" key="1">
    <citation type="submission" date="2020-02" db="EMBL/GenBank/DDBJ databases">
        <title>Genome analysis of Thermosulfuriphilus ammonigenes ST65T, an anaerobic thermophilic chemolithoautotrophic bacterium isolated from a deep-sea hydrothermal vent.</title>
        <authorList>
            <person name="Slobodkina G."/>
            <person name="Allioux M."/>
            <person name="Merkel A."/>
            <person name="Alain K."/>
            <person name="Jebbar M."/>
            <person name="Slobodkin A."/>
        </authorList>
    </citation>
    <scope>NUCLEOTIDE SEQUENCE [LARGE SCALE GENOMIC DNA]</scope>
    <source>
        <strain evidence="14 15">ST65</strain>
    </source>
</reference>
<dbReference type="InterPro" id="IPR002912">
    <property type="entry name" value="ACT_dom"/>
</dbReference>
<dbReference type="InterPro" id="IPR045865">
    <property type="entry name" value="ACT-like_dom_sf"/>
</dbReference>
<dbReference type="UniPathway" id="UPA00051">
    <property type="reaction ID" value="UER00462"/>
</dbReference>
<dbReference type="EMBL" id="CP048877">
    <property type="protein sequence ID" value="QIJ71839.1"/>
    <property type="molecule type" value="Genomic_DNA"/>
</dbReference>
<dbReference type="Gene3D" id="3.30.2130.10">
    <property type="entry name" value="VC0802-like"/>
    <property type="match status" value="1"/>
</dbReference>
<evidence type="ECO:0000313" key="15">
    <source>
        <dbReference type="Proteomes" id="UP000502179"/>
    </source>
</evidence>